<evidence type="ECO:0000313" key="12">
    <source>
        <dbReference type="EMBL" id="MCW4472356.1"/>
    </source>
</evidence>
<evidence type="ECO:0000256" key="4">
    <source>
        <dbReference type="ARBA" id="ARBA00022692"/>
    </source>
</evidence>
<comment type="function">
    <text evidence="9">Could be involved in resistance to puromycin, acriflavine and tetraphenylarsonium chloride.</text>
</comment>
<dbReference type="SUPFAM" id="SSF56954">
    <property type="entry name" value="Outer membrane efflux proteins (OEP)"/>
    <property type="match status" value="1"/>
</dbReference>
<keyword evidence="7 10" id="KW-0564">Palmitate</keyword>
<evidence type="ECO:0000256" key="1">
    <source>
        <dbReference type="ARBA" id="ARBA00004370"/>
    </source>
</evidence>
<dbReference type="PROSITE" id="PS51257">
    <property type="entry name" value="PROKAR_LIPOPROTEIN"/>
    <property type="match status" value="1"/>
</dbReference>
<feature type="chain" id="PRO_5044950425" evidence="10">
    <location>
        <begin position="30"/>
        <end position="495"/>
    </location>
</feature>
<dbReference type="Gene3D" id="1.20.1600.10">
    <property type="entry name" value="Outer membrane efflux proteins (OEP)"/>
    <property type="match status" value="1"/>
</dbReference>
<dbReference type="InterPro" id="IPR003423">
    <property type="entry name" value="OMP_efflux"/>
</dbReference>
<comment type="subcellular location">
    <subcellularLocation>
        <location evidence="10">Cell outer membrane</location>
        <topology evidence="10">Lipid-anchor</topology>
    </subcellularLocation>
    <subcellularLocation>
        <location evidence="1">Membrane</location>
    </subcellularLocation>
</comment>
<keyword evidence="11" id="KW-0175">Coiled coil</keyword>
<feature type="signal peptide" evidence="10">
    <location>
        <begin position="1"/>
        <end position="29"/>
    </location>
</feature>
<evidence type="ECO:0000256" key="2">
    <source>
        <dbReference type="ARBA" id="ARBA00007613"/>
    </source>
</evidence>
<keyword evidence="5 10" id="KW-0732">Signal</keyword>
<dbReference type="Gene3D" id="2.20.200.10">
    <property type="entry name" value="Outer membrane efflux proteins (OEP)"/>
    <property type="match status" value="1"/>
</dbReference>
<evidence type="ECO:0000256" key="8">
    <source>
        <dbReference type="ARBA" id="ARBA00023288"/>
    </source>
</evidence>
<keyword evidence="3 10" id="KW-1134">Transmembrane beta strand</keyword>
<evidence type="ECO:0000256" key="5">
    <source>
        <dbReference type="ARBA" id="ARBA00022729"/>
    </source>
</evidence>
<comment type="caution">
    <text evidence="12">The sequence shown here is derived from an EMBL/GenBank/DDBJ whole genome shotgun (WGS) entry which is preliminary data.</text>
</comment>
<dbReference type="RefSeq" id="WP_265127304.1">
    <property type="nucleotide sequence ID" value="NZ_JAPCHY010000004.1"/>
</dbReference>
<evidence type="ECO:0000256" key="3">
    <source>
        <dbReference type="ARBA" id="ARBA00022452"/>
    </source>
</evidence>
<dbReference type="PANTHER" id="PTHR30203">
    <property type="entry name" value="OUTER MEMBRANE CATION EFFLUX PROTEIN"/>
    <property type="match status" value="1"/>
</dbReference>
<reference evidence="12 13" key="1">
    <citation type="submission" date="2022-10" db="EMBL/GenBank/DDBJ databases">
        <title>Xanthomonas sp. H13-6.</title>
        <authorList>
            <person name="Liu X."/>
            <person name="Deng Z."/>
            <person name="Jiang Y."/>
            <person name="Yu T."/>
            <person name="Ai J."/>
        </authorList>
    </citation>
    <scope>NUCLEOTIDE SEQUENCE [LARGE SCALE GENOMIC DNA]</scope>
    <source>
        <strain evidence="12 13">H13-6</strain>
    </source>
</reference>
<sequence>MISSSRFHSLRRARSLLPSALVLALAACASSGGLQPQGRLLDAGSLHSERTLAASDLAVSSFPASDWWRGLGDPQLDALVAEALAGHPSLDAADARLRQAQAQAGVARADRLPGLSVSGGYTGMRLPESMVGEEMGGHYTGSGQVAFDFSYGFDLWGGKRASWEAAVDGVHAAAVDAQAARLNLSAGVVRAYVEFDRAWQSSDVAEQELERAQKTLQLVRQRRAAGIDSELQVRQAEARIPAAQQQLQAAQQQIDAARTALAALLGQGPDRGLRIERPQALNAAALQLPGVLPSELLGRRPDVVAARWRVEAAGKQVKVAQTRFYPSFNLTALAGVVAPGVGDLLESGSTFAYLGPALSLPIFDGGRLRANLAGADAQYDLAVAGYNQVVIDALHEVADQINAVRSLEQQVQSQQQAVDTAGAAFDLASQRYRAGIGNYLDVLGAQSQLLAAQQLQASLHAQRLLAAARLSQALGGGFEPAADARLSHSSVSPHS</sequence>
<keyword evidence="4 10" id="KW-0812">Transmembrane</keyword>
<evidence type="ECO:0000256" key="9">
    <source>
        <dbReference type="ARBA" id="ARBA00037313"/>
    </source>
</evidence>
<dbReference type="PANTHER" id="PTHR30203:SF20">
    <property type="entry name" value="MULTIDRUG RESISTANCE OUTER MEMBRANE PROTEIN MDTP-RELATED"/>
    <property type="match status" value="1"/>
</dbReference>
<comment type="similarity">
    <text evidence="2 10">Belongs to the outer membrane factor (OMF) (TC 1.B.17) family.</text>
</comment>
<protein>
    <submittedName>
        <fullName evidence="12">Efflux transporter outer membrane subunit</fullName>
    </submittedName>
</protein>
<dbReference type="Proteomes" id="UP001209922">
    <property type="component" value="Unassembled WGS sequence"/>
</dbReference>
<keyword evidence="13" id="KW-1185">Reference proteome</keyword>
<accession>A0ABT3JV44</accession>
<evidence type="ECO:0000313" key="13">
    <source>
        <dbReference type="Proteomes" id="UP001209922"/>
    </source>
</evidence>
<keyword evidence="6 10" id="KW-0472">Membrane</keyword>
<organism evidence="12 13">
    <name type="scientific">Xanthomonas chitinilytica</name>
    <dbReference type="NCBI Taxonomy" id="2989819"/>
    <lineage>
        <taxon>Bacteria</taxon>
        <taxon>Pseudomonadati</taxon>
        <taxon>Pseudomonadota</taxon>
        <taxon>Gammaproteobacteria</taxon>
        <taxon>Lysobacterales</taxon>
        <taxon>Lysobacteraceae</taxon>
        <taxon>Xanthomonas</taxon>
    </lineage>
</organism>
<proteinExistence type="inferred from homology"/>
<evidence type="ECO:0000256" key="10">
    <source>
        <dbReference type="RuleBase" id="RU362097"/>
    </source>
</evidence>
<feature type="coiled-coil region" evidence="11">
    <location>
        <begin position="202"/>
        <end position="267"/>
    </location>
</feature>
<evidence type="ECO:0000256" key="7">
    <source>
        <dbReference type="ARBA" id="ARBA00023139"/>
    </source>
</evidence>
<name>A0ABT3JV44_9XANT</name>
<dbReference type="InterPro" id="IPR010131">
    <property type="entry name" value="MdtP/NodT-like"/>
</dbReference>
<dbReference type="NCBIfam" id="TIGR01845">
    <property type="entry name" value="outer_NodT"/>
    <property type="match status" value="1"/>
</dbReference>
<evidence type="ECO:0000256" key="6">
    <source>
        <dbReference type="ARBA" id="ARBA00023136"/>
    </source>
</evidence>
<evidence type="ECO:0000256" key="11">
    <source>
        <dbReference type="SAM" id="Coils"/>
    </source>
</evidence>
<keyword evidence="8 10" id="KW-0449">Lipoprotein</keyword>
<dbReference type="EMBL" id="JAPCHY010000004">
    <property type="protein sequence ID" value="MCW4472356.1"/>
    <property type="molecule type" value="Genomic_DNA"/>
</dbReference>
<gene>
    <name evidence="12" type="ORF">OK345_07545</name>
</gene>
<dbReference type="Pfam" id="PF02321">
    <property type="entry name" value="OEP"/>
    <property type="match status" value="2"/>
</dbReference>